<dbReference type="Pfam" id="PF00672">
    <property type="entry name" value="HAMP"/>
    <property type="match status" value="2"/>
</dbReference>
<dbReference type="CDD" id="cd11386">
    <property type="entry name" value="MCP_signal"/>
    <property type="match status" value="1"/>
</dbReference>
<reference evidence="9 10" key="1">
    <citation type="submission" date="2016-10" db="EMBL/GenBank/DDBJ databases">
        <authorList>
            <person name="de Groot N.N."/>
        </authorList>
    </citation>
    <scope>NUCLEOTIDE SEQUENCE [LARGE SCALE GENOMIC DNA]</scope>
    <source>
        <strain evidence="9 10">CDM_5</strain>
    </source>
</reference>
<dbReference type="GO" id="GO:0007165">
    <property type="term" value="P:signal transduction"/>
    <property type="evidence" value="ECO:0007669"/>
    <property type="project" value="UniProtKB-KW"/>
</dbReference>
<sequence length="779" mass="81925">MAGNIVEEAESRLPDAITKSYVRRLVSAMLLVSVLVAGVGVIQFQQTSASINEDARANLLTEAEREGLQVNSWIEERSRLVSIVAADPSAGSTTEDRSSQALSQAKEDMPQDVAALHFVNTETTEVLGSSEDGVAGTKLYEDGQIPLPESADLSDDGVERTTVYVKDGVAYMAFVAPLPSIEPQAIVLVAEASSLGAAFDGGTKGSFTQLVTQDGTIVYDGGGGQAGVAYPAADAAALDTAFAGEAGVSRLAPVEGFVSSPHLVAHVPIHGGSVLLLHAPTSAVFAQSRAIGIQFGVLLLMSILGFVGFALIIRGNTAKPLVELADTVSTLRSGDLDVELETDRDDEFGQVVRGIDNLRDDLRDQRADARRYSESMGKAADGDLTVRLPTDSQSQDMRLVAESYNEMMDDIEQTLGTVVTFGDEVATLANRVASRADEVSTASEEVSESVQQISDGATEQTDNLMAVSDEVNDLSASIQQIASAADELVRITEEAETRSLDGQAAATEALDDIDRIRDETEATVTEVQALDEKLEEVGNIVEVITEIAEQTDILALNANIEAARAGEAGEGFAVVSNEVKQLAQETKSSAADIEDLIEEIETQRDAVVSRIERMRDRVEEGADSVDDALASFGGIVERVEETTDSVREISDATSSQANSSQEVLAMTDEIAGISEETTAEAETVSAAAQQQTAALTDVNQDIRELSTHVAHLDELLDAFEVSAGDGAVSGGTHDGNAASGTDGHEESASDHAPDPADPPTEDSHSSTANPADAPTPSDD</sequence>
<feature type="domain" description="Methyl-accepting transducer" evidence="7">
    <location>
        <begin position="435"/>
        <end position="671"/>
    </location>
</feature>
<dbReference type="PANTHER" id="PTHR32089:SF112">
    <property type="entry name" value="LYSOZYME-LIKE PROTEIN-RELATED"/>
    <property type="match status" value="1"/>
</dbReference>
<dbReference type="PRINTS" id="PR00260">
    <property type="entry name" value="CHEMTRNSDUCR"/>
</dbReference>
<dbReference type="Gene3D" id="1.10.287.950">
    <property type="entry name" value="Methyl-accepting chemotaxis protein"/>
    <property type="match status" value="1"/>
</dbReference>
<proteinExistence type="inferred from homology"/>
<feature type="region of interest" description="Disordered" evidence="5">
    <location>
        <begin position="643"/>
        <end position="662"/>
    </location>
</feature>
<evidence type="ECO:0000256" key="6">
    <source>
        <dbReference type="SAM" id="Phobius"/>
    </source>
</evidence>
<dbReference type="PANTHER" id="PTHR32089">
    <property type="entry name" value="METHYL-ACCEPTING CHEMOTAXIS PROTEIN MCPB"/>
    <property type="match status" value="1"/>
</dbReference>
<keyword evidence="6" id="KW-0472">Membrane</keyword>
<dbReference type="SUPFAM" id="SSF58104">
    <property type="entry name" value="Methyl-accepting chemotaxis protein (MCP) signaling domain"/>
    <property type="match status" value="1"/>
</dbReference>
<feature type="transmembrane region" description="Helical" evidence="6">
    <location>
        <begin position="21"/>
        <end position="42"/>
    </location>
</feature>
<gene>
    <name evidence="9" type="ORF">SAMN04488691_1057</name>
</gene>
<keyword evidence="6" id="KW-0812">Transmembrane</keyword>
<dbReference type="CDD" id="cd06225">
    <property type="entry name" value="HAMP"/>
    <property type="match status" value="1"/>
</dbReference>
<feature type="compositionally biased region" description="Polar residues" evidence="5">
    <location>
        <begin position="651"/>
        <end position="662"/>
    </location>
</feature>
<dbReference type="InterPro" id="IPR004090">
    <property type="entry name" value="Chemotax_Me-accpt_rcpt"/>
</dbReference>
<evidence type="ECO:0000256" key="1">
    <source>
        <dbReference type="ARBA" id="ARBA00023224"/>
    </source>
</evidence>
<dbReference type="SMART" id="SM00304">
    <property type="entry name" value="HAMP"/>
    <property type="match status" value="3"/>
</dbReference>
<accession>A0A1H7QH44</accession>
<dbReference type="PROSITE" id="PS50111">
    <property type="entry name" value="CHEMOTAXIS_TRANSDUC_2"/>
    <property type="match status" value="1"/>
</dbReference>
<feature type="coiled-coil region" evidence="4">
    <location>
        <begin position="579"/>
        <end position="617"/>
    </location>
</feature>
<dbReference type="Proteomes" id="UP000183894">
    <property type="component" value="Unassembled WGS sequence"/>
</dbReference>
<dbReference type="GO" id="GO:0004888">
    <property type="term" value="F:transmembrane signaling receptor activity"/>
    <property type="evidence" value="ECO:0007669"/>
    <property type="project" value="InterPro"/>
</dbReference>
<evidence type="ECO:0000256" key="2">
    <source>
        <dbReference type="ARBA" id="ARBA00029447"/>
    </source>
</evidence>
<dbReference type="AlphaFoldDB" id="A0A1H7QH44"/>
<feature type="domain" description="HAMP" evidence="8">
    <location>
        <begin position="370"/>
        <end position="416"/>
    </location>
</feature>
<feature type="transmembrane region" description="Helical" evidence="6">
    <location>
        <begin position="291"/>
        <end position="313"/>
    </location>
</feature>
<dbReference type="EMBL" id="FOAD01000005">
    <property type="protein sequence ID" value="SEL46865.1"/>
    <property type="molecule type" value="Genomic_DNA"/>
</dbReference>
<evidence type="ECO:0000313" key="10">
    <source>
        <dbReference type="Proteomes" id="UP000183894"/>
    </source>
</evidence>
<protein>
    <submittedName>
        <fullName evidence="9">Methyl-accepting chemotaxis protein</fullName>
    </submittedName>
</protein>
<dbReference type="PROSITE" id="PS50885">
    <property type="entry name" value="HAMP"/>
    <property type="match status" value="2"/>
</dbReference>
<name>A0A1H7QH44_HALLR</name>
<organism evidence="9 10">
    <name type="scientific">Haloferax larsenii</name>
    <dbReference type="NCBI Taxonomy" id="302484"/>
    <lineage>
        <taxon>Archaea</taxon>
        <taxon>Methanobacteriati</taxon>
        <taxon>Methanobacteriota</taxon>
        <taxon>Stenosarchaea group</taxon>
        <taxon>Halobacteria</taxon>
        <taxon>Halobacteriales</taxon>
        <taxon>Haloferacaceae</taxon>
        <taxon>Haloferax</taxon>
    </lineage>
</organism>
<dbReference type="OrthoDB" id="8523at2157"/>
<keyword evidence="6" id="KW-1133">Transmembrane helix</keyword>
<dbReference type="GO" id="GO:0006935">
    <property type="term" value="P:chemotaxis"/>
    <property type="evidence" value="ECO:0007669"/>
    <property type="project" value="InterPro"/>
</dbReference>
<evidence type="ECO:0000256" key="3">
    <source>
        <dbReference type="PROSITE-ProRule" id="PRU00284"/>
    </source>
</evidence>
<keyword evidence="1 3" id="KW-0807">Transducer</keyword>
<feature type="region of interest" description="Disordered" evidence="5">
    <location>
        <begin position="726"/>
        <end position="779"/>
    </location>
</feature>
<dbReference type="RefSeq" id="WP_074794083.1">
    <property type="nucleotide sequence ID" value="NZ_FOAD01000005.1"/>
</dbReference>
<dbReference type="InterPro" id="IPR004089">
    <property type="entry name" value="MCPsignal_dom"/>
</dbReference>
<comment type="similarity">
    <text evidence="2">Belongs to the methyl-accepting chemotaxis (MCP) protein family.</text>
</comment>
<evidence type="ECO:0000259" key="8">
    <source>
        <dbReference type="PROSITE" id="PS50885"/>
    </source>
</evidence>
<dbReference type="SMART" id="SM00283">
    <property type="entry name" value="MA"/>
    <property type="match status" value="1"/>
</dbReference>
<dbReference type="Pfam" id="PF00015">
    <property type="entry name" value="MCPsignal"/>
    <property type="match status" value="1"/>
</dbReference>
<dbReference type="GO" id="GO:0016020">
    <property type="term" value="C:membrane"/>
    <property type="evidence" value="ECO:0007669"/>
    <property type="project" value="InterPro"/>
</dbReference>
<dbReference type="InterPro" id="IPR003660">
    <property type="entry name" value="HAMP_dom"/>
</dbReference>
<evidence type="ECO:0000256" key="4">
    <source>
        <dbReference type="SAM" id="Coils"/>
    </source>
</evidence>
<dbReference type="Gene3D" id="6.10.340.10">
    <property type="match status" value="1"/>
</dbReference>
<evidence type="ECO:0000313" key="9">
    <source>
        <dbReference type="EMBL" id="SEL46865.1"/>
    </source>
</evidence>
<feature type="compositionally biased region" description="Basic and acidic residues" evidence="5">
    <location>
        <begin position="742"/>
        <end position="754"/>
    </location>
</feature>
<evidence type="ECO:0000256" key="5">
    <source>
        <dbReference type="SAM" id="MobiDB-lite"/>
    </source>
</evidence>
<keyword evidence="4" id="KW-0175">Coiled coil</keyword>
<feature type="domain" description="HAMP" evidence="8">
    <location>
        <begin position="315"/>
        <end position="367"/>
    </location>
</feature>
<evidence type="ECO:0000259" key="7">
    <source>
        <dbReference type="PROSITE" id="PS50111"/>
    </source>
</evidence>